<dbReference type="GeneID" id="141453451"/>
<dbReference type="GO" id="GO:0006508">
    <property type="term" value="P:proteolysis"/>
    <property type="evidence" value="ECO:0007669"/>
    <property type="project" value="UniProtKB-KW"/>
</dbReference>
<dbReference type="Proteomes" id="UP000015103">
    <property type="component" value="Unassembled WGS sequence"/>
</dbReference>
<dbReference type="InterPro" id="IPR022684">
    <property type="entry name" value="Calpain_cysteine_protease"/>
</dbReference>
<feature type="domain" description="Peptidase C2 calpain" evidence="5">
    <location>
        <begin position="61"/>
        <end position="212"/>
    </location>
</feature>
<dbReference type="RefSeq" id="XP_073982832.1">
    <property type="nucleotide sequence ID" value="XM_074126731.1"/>
</dbReference>
<dbReference type="RefSeq" id="XP_073982834.1">
    <property type="nucleotide sequence ID" value="XM_074126733.1"/>
</dbReference>
<dbReference type="PRINTS" id="PR00704">
    <property type="entry name" value="CALPAIN"/>
</dbReference>
<evidence type="ECO:0000259" key="5">
    <source>
        <dbReference type="SMART" id="SM00720"/>
    </source>
</evidence>
<dbReference type="PANTHER" id="PTHR10183">
    <property type="entry name" value="CALPAIN"/>
    <property type="match status" value="1"/>
</dbReference>
<dbReference type="STRING" id="13249.T1IEQ7"/>
<dbReference type="OMA" id="TINGSWI"/>
<evidence type="ECO:0000256" key="1">
    <source>
        <dbReference type="ARBA" id="ARBA00007623"/>
    </source>
</evidence>
<keyword evidence="7" id="KW-1185">Reference proteome</keyword>
<dbReference type="HOGENOM" id="CLU_1252027_0_0_1"/>
<dbReference type="GO" id="GO:0004198">
    <property type="term" value="F:calcium-dependent cysteine-type endopeptidase activity"/>
    <property type="evidence" value="ECO:0007669"/>
    <property type="project" value="InterPro"/>
</dbReference>
<evidence type="ECO:0000256" key="4">
    <source>
        <dbReference type="ARBA" id="ARBA00022807"/>
    </source>
</evidence>
<dbReference type="Gene3D" id="2.60.120.380">
    <property type="match status" value="1"/>
</dbReference>
<dbReference type="RefSeq" id="XP_073982836.1">
    <property type="nucleotide sequence ID" value="XM_074126735.1"/>
</dbReference>
<sequence>MGCASSLVKRADDNKTEITTKHNQIAFNLRETRIIQEEQVDIYLDDEYDQIDDEWMYWSGNFEVVELKGEWKDGFSAGGCRNDLESFATNPQFLLSIGRLEEHCNSVETPLPEKNVHNKITVSICLEQSGKKPLAHVAYFIYMTDKEERLSAEYFLVVPPEGDTGAFVNWRQIRHEFRLSPGLYVIVPATFKPNTVRPFCLTVQSVPPLALKPLTKSSQLF</sequence>
<proteinExistence type="inferred from homology"/>
<keyword evidence="2" id="KW-0645">Protease</keyword>
<protein>
    <submittedName>
        <fullName evidence="6">Calpain_III domain-containing protein</fullName>
    </submittedName>
</protein>
<dbReference type="VEuPathDB" id="VectorBase:RPRC014776"/>
<evidence type="ECO:0000256" key="3">
    <source>
        <dbReference type="ARBA" id="ARBA00022801"/>
    </source>
</evidence>
<evidence type="ECO:0000313" key="7">
    <source>
        <dbReference type="Proteomes" id="UP000015103"/>
    </source>
</evidence>
<accession>T1IEQ7</accession>
<dbReference type="InterPro" id="IPR036213">
    <property type="entry name" value="Calpain_III_sf"/>
</dbReference>
<dbReference type="eggNOG" id="KOG0045">
    <property type="taxonomic scope" value="Eukaryota"/>
</dbReference>
<dbReference type="RefSeq" id="XP_073982831.1">
    <property type="nucleotide sequence ID" value="XM_074126730.1"/>
</dbReference>
<dbReference type="EMBL" id="ACPB03022131">
    <property type="status" value="NOT_ANNOTATED_CDS"/>
    <property type="molecule type" value="Genomic_DNA"/>
</dbReference>
<evidence type="ECO:0000256" key="2">
    <source>
        <dbReference type="ARBA" id="ARBA00022670"/>
    </source>
</evidence>
<evidence type="ECO:0000313" key="6">
    <source>
        <dbReference type="EnsemblMetazoa" id="RPRC014776-PA"/>
    </source>
</evidence>
<dbReference type="RefSeq" id="XP_073982830.1">
    <property type="nucleotide sequence ID" value="XM_074126729.1"/>
</dbReference>
<keyword evidence="3" id="KW-0378">Hydrolase</keyword>
<organism evidence="6 7">
    <name type="scientific">Rhodnius prolixus</name>
    <name type="common">Triatomid bug</name>
    <dbReference type="NCBI Taxonomy" id="13249"/>
    <lineage>
        <taxon>Eukaryota</taxon>
        <taxon>Metazoa</taxon>
        <taxon>Ecdysozoa</taxon>
        <taxon>Arthropoda</taxon>
        <taxon>Hexapoda</taxon>
        <taxon>Insecta</taxon>
        <taxon>Pterygota</taxon>
        <taxon>Neoptera</taxon>
        <taxon>Paraneoptera</taxon>
        <taxon>Hemiptera</taxon>
        <taxon>Heteroptera</taxon>
        <taxon>Panheteroptera</taxon>
        <taxon>Cimicomorpha</taxon>
        <taxon>Reduviidae</taxon>
        <taxon>Triatominae</taxon>
        <taxon>Rhodnius</taxon>
    </lineage>
</organism>
<dbReference type="PANTHER" id="PTHR10183:SF379">
    <property type="entry name" value="CALPAIN-5"/>
    <property type="match status" value="1"/>
</dbReference>
<dbReference type="SUPFAM" id="SSF49758">
    <property type="entry name" value="Calpain large subunit, middle domain (domain III)"/>
    <property type="match status" value="1"/>
</dbReference>
<dbReference type="AlphaFoldDB" id="T1IEQ7"/>
<name>T1IEQ7_RHOPR</name>
<dbReference type="GO" id="GO:0005737">
    <property type="term" value="C:cytoplasm"/>
    <property type="evidence" value="ECO:0007669"/>
    <property type="project" value="TreeGrafter"/>
</dbReference>
<dbReference type="SMART" id="SM00720">
    <property type="entry name" value="calpain_III"/>
    <property type="match status" value="1"/>
</dbReference>
<dbReference type="InParanoid" id="T1IEQ7"/>
<dbReference type="RefSeq" id="XP_073982833.1">
    <property type="nucleotide sequence ID" value="XM_074126732.1"/>
</dbReference>
<dbReference type="EnsemblMetazoa" id="RPRC014776-RA">
    <property type="protein sequence ID" value="RPRC014776-PA"/>
    <property type="gene ID" value="RPRC014776"/>
</dbReference>
<dbReference type="InterPro" id="IPR022682">
    <property type="entry name" value="Calpain_domain_III"/>
</dbReference>
<dbReference type="RefSeq" id="XP_073982835.1">
    <property type="nucleotide sequence ID" value="XM_074126734.1"/>
</dbReference>
<comment type="similarity">
    <text evidence="1">Belongs to the peptidase C2 family.</text>
</comment>
<dbReference type="InterPro" id="IPR022683">
    <property type="entry name" value="Calpain_III"/>
</dbReference>
<keyword evidence="4" id="KW-0788">Thiol protease</keyword>
<dbReference type="Pfam" id="PF01067">
    <property type="entry name" value="Calpain_III"/>
    <property type="match status" value="1"/>
</dbReference>
<reference evidence="6" key="1">
    <citation type="submission" date="2015-05" db="UniProtKB">
        <authorList>
            <consortium name="EnsemblMetazoa"/>
        </authorList>
    </citation>
    <scope>IDENTIFICATION</scope>
</reference>